<proteinExistence type="predicted"/>
<accession>A0A4C1VEA8</accession>
<dbReference type="AlphaFoldDB" id="A0A4C1VEA8"/>
<reference evidence="1 2" key="1">
    <citation type="journal article" date="2019" name="Commun. Biol.">
        <title>The bagworm genome reveals a unique fibroin gene that provides high tensile strength.</title>
        <authorList>
            <person name="Kono N."/>
            <person name="Nakamura H."/>
            <person name="Ohtoshi R."/>
            <person name="Tomita M."/>
            <person name="Numata K."/>
            <person name="Arakawa K."/>
        </authorList>
    </citation>
    <scope>NUCLEOTIDE SEQUENCE [LARGE SCALE GENOMIC DNA]</scope>
</reference>
<keyword evidence="2" id="KW-1185">Reference proteome</keyword>
<name>A0A4C1VEA8_EUMVA</name>
<dbReference type="Proteomes" id="UP000299102">
    <property type="component" value="Unassembled WGS sequence"/>
</dbReference>
<evidence type="ECO:0000313" key="2">
    <source>
        <dbReference type="Proteomes" id="UP000299102"/>
    </source>
</evidence>
<evidence type="ECO:0000313" key="1">
    <source>
        <dbReference type="EMBL" id="GBP36592.1"/>
    </source>
</evidence>
<gene>
    <name evidence="1" type="primary">Pde11</name>
    <name evidence="1" type="ORF">EVAR_34335_1</name>
</gene>
<organism evidence="1 2">
    <name type="scientific">Eumeta variegata</name>
    <name type="common">Bagworm moth</name>
    <name type="synonym">Eumeta japonica</name>
    <dbReference type="NCBI Taxonomy" id="151549"/>
    <lineage>
        <taxon>Eukaryota</taxon>
        <taxon>Metazoa</taxon>
        <taxon>Ecdysozoa</taxon>
        <taxon>Arthropoda</taxon>
        <taxon>Hexapoda</taxon>
        <taxon>Insecta</taxon>
        <taxon>Pterygota</taxon>
        <taxon>Neoptera</taxon>
        <taxon>Endopterygota</taxon>
        <taxon>Lepidoptera</taxon>
        <taxon>Glossata</taxon>
        <taxon>Ditrysia</taxon>
        <taxon>Tineoidea</taxon>
        <taxon>Psychidae</taxon>
        <taxon>Oiketicinae</taxon>
        <taxon>Eumeta</taxon>
    </lineage>
</organism>
<dbReference type="EMBL" id="BGZK01000320">
    <property type="protein sequence ID" value="GBP36592.1"/>
    <property type="molecule type" value="Genomic_DNA"/>
</dbReference>
<comment type="caution">
    <text evidence="1">The sequence shown here is derived from an EMBL/GenBank/DDBJ whole genome shotgun (WGS) entry which is preliminary data.</text>
</comment>
<dbReference type="OrthoDB" id="74705at2759"/>
<sequence length="86" mass="9363">MEALGLQLRSIEEPGGAGGAAGMPAPTCYDAECARTEAWLDENQDFVHDYFLRVSQLKKIVHTVISVFGCLSVISLIFQKCIEVSS</sequence>
<protein>
    <submittedName>
        <fullName evidence="1">Dual 3',5'-cyclic-AMP and-GMP phosphodiesterase 11</fullName>
    </submittedName>
</protein>